<evidence type="ECO:0000256" key="1">
    <source>
        <dbReference type="SAM" id="Phobius"/>
    </source>
</evidence>
<dbReference type="KEGG" id="acel:acsn021_36760"/>
<accession>A0A6S6R7T7</accession>
<keyword evidence="1" id="KW-1133">Transmembrane helix</keyword>
<name>A0A6S6R7T7_9FIRM</name>
<feature type="transmembrane region" description="Helical" evidence="1">
    <location>
        <begin position="40"/>
        <end position="69"/>
    </location>
</feature>
<dbReference type="EMBL" id="AP023367">
    <property type="protein sequence ID" value="BCJ96107.1"/>
    <property type="molecule type" value="Genomic_DNA"/>
</dbReference>
<proteinExistence type="predicted"/>
<sequence>MYINKGKCLGDLIAGLILYFGTKIPYIFDNAFTYYNGDKGLFYVVQYGLTCLFWFVFLLYIVSRIIILFNGKYMQKDRKQ</sequence>
<keyword evidence="1" id="KW-0812">Transmembrane</keyword>
<protein>
    <submittedName>
        <fullName evidence="2">Uncharacterized protein</fullName>
    </submittedName>
</protein>
<feature type="transmembrane region" description="Helical" evidence="1">
    <location>
        <begin position="12"/>
        <end position="28"/>
    </location>
</feature>
<dbReference type="Proteomes" id="UP000515561">
    <property type="component" value="Chromosome"/>
</dbReference>
<keyword evidence="3" id="KW-1185">Reference proteome</keyword>
<evidence type="ECO:0000313" key="3">
    <source>
        <dbReference type="Proteomes" id="UP000515561"/>
    </source>
</evidence>
<reference evidence="2 3" key="1">
    <citation type="journal article" date="2016" name="Int. J. Syst. Evol. Microbiol.">
        <title>Descriptions of Anaerotaenia torta gen. nov., sp. nov. and Anaerocolumna cellulosilytica gen. nov., sp. nov. isolated from a methanogenic reactor of cattle waste.</title>
        <authorList>
            <person name="Uek A."/>
            <person name="Ohtaki Y."/>
            <person name="Kaku N."/>
            <person name="Ueki K."/>
        </authorList>
    </citation>
    <scope>NUCLEOTIDE SEQUENCE [LARGE SCALE GENOMIC DNA]</scope>
    <source>
        <strain evidence="2 3">SN021</strain>
    </source>
</reference>
<dbReference type="AlphaFoldDB" id="A0A6S6R7T7"/>
<organism evidence="2 3">
    <name type="scientific">Anaerocolumna cellulosilytica</name>
    <dbReference type="NCBI Taxonomy" id="433286"/>
    <lineage>
        <taxon>Bacteria</taxon>
        <taxon>Bacillati</taxon>
        <taxon>Bacillota</taxon>
        <taxon>Clostridia</taxon>
        <taxon>Lachnospirales</taxon>
        <taxon>Lachnospiraceae</taxon>
        <taxon>Anaerocolumna</taxon>
    </lineage>
</organism>
<keyword evidence="1" id="KW-0472">Membrane</keyword>
<evidence type="ECO:0000313" key="2">
    <source>
        <dbReference type="EMBL" id="BCJ96107.1"/>
    </source>
</evidence>
<gene>
    <name evidence="2" type="ORF">acsn021_36760</name>
</gene>